<evidence type="ECO:0000313" key="1">
    <source>
        <dbReference type="EMBL" id="KPI38421.1"/>
    </source>
</evidence>
<accession>A0A0N0NKQ4</accession>
<keyword evidence="2" id="KW-1185">Reference proteome</keyword>
<sequence length="210" mass="21386">MDVDSELVTTEELARLIVDASVVAEDSEATAVSRAIVRGGTLVAVQALVVLESGVGMAVGFCGDLESVGIDGEGPVGDTLPSTGTVKGFPVEEAAETISIGVDGTVVAAAVKLSDDGNDSIEEVTDVPPSAVTEVSAQHSGDSAQVPQPVMVVTDGGASVMPIEVGGITRRAANKRESGPWNLILGRVDLAHMLADELYTPPTPLPESLL</sequence>
<gene>
    <name evidence="1" type="ORF">AB675_12159</name>
</gene>
<reference evidence="1 2" key="1">
    <citation type="submission" date="2015-06" db="EMBL/GenBank/DDBJ databases">
        <title>Draft genome of the ant-associated black yeast Phialophora attae CBS 131958.</title>
        <authorList>
            <person name="Moreno L.F."/>
            <person name="Stielow B.J."/>
            <person name="de Hoog S."/>
            <person name="Vicente V.A."/>
            <person name="Weiss V.A."/>
            <person name="de Vries M."/>
            <person name="Cruz L.M."/>
            <person name="Souza E.M."/>
        </authorList>
    </citation>
    <scope>NUCLEOTIDE SEQUENCE [LARGE SCALE GENOMIC DNA]</scope>
    <source>
        <strain evidence="1 2">CBS 131958</strain>
    </source>
</reference>
<dbReference type="Proteomes" id="UP000038010">
    <property type="component" value="Unassembled WGS sequence"/>
</dbReference>
<dbReference type="GeneID" id="28732946"/>
<organism evidence="1 2">
    <name type="scientific">Cyphellophora attinorum</name>
    <dbReference type="NCBI Taxonomy" id="1664694"/>
    <lineage>
        <taxon>Eukaryota</taxon>
        <taxon>Fungi</taxon>
        <taxon>Dikarya</taxon>
        <taxon>Ascomycota</taxon>
        <taxon>Pezizomycotina</taxon>
        <taxon>Eurotiomycetes</taxon>
        <taxon>Chaetothyriomycetidae</taxon>
        <taxon>Chaetothyriales</taxon>
        <taxon>Cyphellophoraceae</taxon>
        <taxon>Cyphellophora</taxon>
    </lineage>
</organism>
<comment type="caution">
    <text evidence="1">The sequence shown here is derived from an EMBL/GenBank/DDBJ whole genome shotgun (WGS) entry which is preliminary data.</text>
</comment>
<protein>
    <submittedName>
        <fullName evidence="1">Uncharacterized protein</fullName>
    </submittedName>
</protein>
<proteinExistence type="predicted"/>
<evidence type="ECO:0000313" key="2">
    <source>
        <dbReference type="Proteomes" id="UP000038010"/>
    </source>
</evidence>
<dbReference type="EMBL" id="LFJN01000019">
    <property type="protein sequence ID" value="KPI38421.1"/>
    <property type="molecule type" value="Genomic_DNA"/>
</dbReference>
<name>A0A0N0NKQ4_9EURO</name>
<dbReference type="AlphaFoldDB" id="A0A0N0NKQ4"/>
<dbReference type="RefSeq" id="XP_017998384.1">
    <property type="nucleotide sequence ID" value="XM_018141065.1"/>
</dbReference>
<dbReference type="VEuPathDB" id="FungiDB:AB675_12159"/>